<keyword evidence="13" id="KW-0732">Signal</keyword>
<evidence type="ECO:0000259" key="15">
    <source>
        <dbReference type="SMART" id="SM00642"/>
    </source>
</evidence>
<evidence type="ECO:0000256" key="10">
    <source>
        <dbReference type="ARBA" id="ARBA00023277"/>
    </source>
</evidence>
<dbReference type="SUPFAM" id="SSF51011">
    <property type="entry name" value="Glycosyl hydrolase domain"/>
    <property type="match status" value="1"/>
</dbReference>
<dbReference type="EC" id="3.2.1.1" evidence="5"/>
<dbReference type="Pfam" id="PF02806">
    <property type="entry name" value="Alpha-amylase_C"/>
    <property type="match status" value="1"/>
</dbReference>
<dbReference type="GO" id="GO:0004556">
    <property type="term" value="F:alpha-amylase activity"/>
    <property type="evidence" value="ECO:0007669"/>
    <property type="project" value="UniProtKB-UniRule"/>
</dbReference>
<keyword evidence="8" id="KW-0106">Calcium</keyword>
<dbReference type="InterPro" id="IPR013780">
    <property type="entry name" value="Glyco_hydro_b"/>
</dbReference>
<dbReference type="Proteomes" id="UP000828390">
    <property type="component" value="Unassembled WGS sequence"/>
</dbReference>
<dbReference type="PANTHER" id="PTHR43447">
    <property type="entry name" value="ALPHA-AMYLASE"/>
    <property type="match status" value="1"/>
</dbReference>
<protein>
    <recommendedName>
        <fullName evidence="5">alpha-amylase</fullName>
        <ecNumber evidence="5">3.2.1.1</ecNumber>
    </recommendedName>
</protein>
<dbReference type="InterPro" id="IPR017853">
    <property type="entry name" value="GH"/>
</dbReference>
<keyword evidence="6" id="KW-0479">Metal-binding</keyword>
<feature type="chain" id="PRO_5038403701" description="alpha-amylase" evidence="13">
    <location>
        <begin position="19"/>
        <end position="577"/>
    </location>
</feature>
<comment type="caution">
    <text evidence="16">The sequence shown here is derived from an EMBL/GenBank/DDBJ whole genome shotgun (WGS) entry which is preliminary data.</text>
</comment>
<evidence type="ECO:0000256" key="11">
    <source>
        <dbReference type="ARBA" id="ARBA00023295"/>
    </source>
</evidence>
<dbReference type="SMART" id="SM00632">
    <property type="entry name" value="Aamy_C"/>
    <property type="match status" value="1"/>
</dbReference>
<dbReference type="InterPro" id="IPR006046">
    <property type="entry name" value="Alpha_amylase"/>
</dbReference>
<reference evidence="16" key="2">
    <citation type="submission" date="2020-11" db="EMBL/GenBank/DDBJ databases">
        <authorList>
            <person name="McCartney M.A."/>
            <person name="Auch B."/>
            <person name="Kono T."/>
            <person name="Mallez S."/>
            <person name="Becker A."/>
            <person name="Gohl D.M."/>
            <person name="Silverstein K.A.T."/>
            <person name="Koren S."/>
            <person name="Bechman K.B."/>
            <person name="Herman A."/>
            <person name="Abrahante J.E."/>
            <person name="Garbe J."/>
        </authorList>
    </citation>
    <scope>NUCLEOTIDE SEQUENCE</scope>
    <source>
        <strain evidence="16">Duluth1</strain>
        <tissue evidence="16">Whole animal</tissue>
    </source>
</reference>
<keyword evidence="11" id="KW-0326">Glycosidase</keyword>
<evidence type="ECO:0000256" key="4">
    <source>
        <dbReference type="ARBA" id="ARBA00008061"/>
    </source>
</evidence>
<keyword evidence="7" id="KW-0378">Hydrolase</keyword>
<organism evidence="16 17">
    <name type="scientific">Dreissena polymorpha</name>
    <name type="common">Zebra mussel</name>
    <name type="synonym">Mytilus polymorpha</name>
    <dbReference type="NCBI Taxonomy" id="45954"/>
    <lineage>
        <taxon>Eukaryota</taxon>
        <taxon>Metazoa</taxon>
        <taxon>Spiralia</taxon>
        <taxon>Lophotrochozoa</taxon>
        <taxon>Mollusca</taxon>
        <taxon>Bivalvia</taxon>
        <taxon>Autobranchia</taxon>
        <taxon>Heteroconchia</taxon>
        <taxon>Euheterodonta</taxon>
        <taxon>Imparidentia</taxon>
        <taxon>Neoheterodontei</taxon>
        <taxon>Myida</taxon>
        <taxon>Dreissenoidea</taxon>
        <taxon>Dreissenidae</taxon>
        <taxon>Dreissena</taxon>
    </lineage>
</organism>
<feature type="signal peptide" evidence="13">
    <location>
        <begin position="1"/>
        <end position="18"/>
    </location>
</feature>
<feature type="domain" description="Glycosyl hydrolase family 13 catalytic" evidence="15">
    <location>
        <begin position="31"/>
        <end position="415"/>
    </location>
</feature>
<reference evidence="16" key="1">
    <citation type="journal article" date="2019" name="bioRxiv">
        <title>The Genome of the Zebra Mussel, Dreissena polymorpha: A Resource for Invasive Species Research.</title>
        <authorList>
            <person name="McCartney M.A."/>
            <person name="Auch B."/>
            <person name="Kono T."/>
            <person name="Mallez S."/>
            <person name="Zhang Y."/>
            <person name="Obille A."/>
            <person name="Becker A."/>
            <person name="Abrahante J.E."/>
            <person name="Garbe J."/>
            <person name="Badalamenti J.P."/>
            <person name="Herman A."/>
            <person name="Mangelson H."/>
            <person name="Liachko I."/>
            <person name="Sullivan S."/>
            <person name="Sone E.D."/>
            <person name="Koren S."/>
            <person name="Silverstein K.A.T."/>
            <person name="Beckman K.B."/>
            <person name="Gohl D.M."/>
        </authorList>
    </citation>
    <scope>NUCLEOTIDE SEQUENCE</scope>
    <source>
        <strain evidence="16">Duluth1</strain>
        <tissue evidence="16">Whole animal</tissue>
    </source>
</reference>
<evidence type="ECO:0000256" key="3">
    <source>
        <dbReference type="ARBA" id="ARBA00001923"/>
    </source>
</evidence>
<feature type="domain" description="Alpha-amylase C-terminal" evidence="14">
    <location>
        <begin position="424"/>
        <end position="512"/>
    </location>
</feature>
<evidence type="ECO:0000259" key="14">
    <source>
        <dbReference type="SMART" id="SM00632"/>
    </source>
</evidence>
<proteinExistence type="inferred from homology"/>
<comment type="similarity">
    <text evidence="4 12">Belongs to the glycosyl hydrolase 13 family.</text>
</comment>
<evidence type="ECO:0000256" key="12">
    <source>
        <dbReference type="RuleBase" id="RU003615"/>
    </source>
</evidence>
<evidence type="ECO:0000256" key="6">
    <source>
        <dbReference type="ARBA" id="ARBA00022723"/>
    </source>
</evidence>
<dbReference type="SUPFAM" id="SSF51445">
    <property type="entry name" value="(Trans)glycosidases"/>
    <property type="match status" value="1"/>
</dbReference>
<dbReference type="GO" id="GO:0046872">
    <property type="term" value="F:metal ion binding"/>
    <property type="evidence" value="ECO:0007669"/>
    <property type="project" value="UniProtKB-KW"/>
</dbReference>
<comment type="catalytic activity">
    <reaction evidence="1">
        <text>Endohydrolysis of (1-&gt;4)-alpha-D-glucosidic linkages in polysaccharides containing three or more (1-&gt;4)-alpha-linked D-glucose units.</text>
        <dbReference type="EC" id="3.2.1.1"/>
    </reaction>
</comment>
<keyword evidence="17" id="KW-1185">Reference proteome</keyword>
<evidence type="ECO:0000313" key="17">
    <source>
        <dbReference type="Proteomes" id="UP000828390"/>
    </source>
</evidence>
<dbReference type="CDD" id="cd11317">
    <property type="entry name" value="AmyAc_bac_euk_AmyA"/>
    <property type="match status" value="1"/>
</dbReference>
<dbReference type="SMART" id="SM00642">
    <property type="entry name" value="Aamy"/>
    <property type="match status" value="1"/>
</dbReference>
<evidence type="ECO:0000313" key="16">
    <source>
        <dbReference type="EMBL" id="KAH3808656.1"/>
    </source>
</evidence>
<evidence type="ECO:0000256" key="2">
    <source>
        <dbReference type="ARBA" id="ARBA00001913"/>
    </source>
</evidence>
<dbReference type="InterPro" id="IPR006047">
    <property type="entry name" value="GH13_cat_dom"/>
</dbReference>
<dbReference type="InterPro" id="IPR006048">
    <property type="entry name" value="A-amylase/branching_C"/>
</dbReference>
<dbReference type="AlphaFoldDB" id="A0A9D4JD75"/>
<dbReference type="InterPro" id="IPR031319">
    <property type="entry name" value="A-amylase_C"/>
</dbReference>
<evidence type="ECO:0000256" key="8">
    <source>
        <dbReference type="ARBA" id="ARBA00022837"/>
    </source>
</evidence>
<dbReference type="EMBL" id="JAIWYP010000006">
    <property type="protein sequence ID" value="KAH3808656.1"/>
    <property type="molecule type" value="Genomic_DNA"/>
</dbReference>
<evidence type="ECO:0000256" key="7">
    <source>
        <dbReference type="ARBA" id="ARBA00022801"/>
    </source>
</evidence>
<dbReference type="GO" id="GO:0005975">
    <property type="term" value="P:carbohydrate metabolic process"/>
    <property type="evidence" value="ECO:0007669"/>
    <property type="project" value="InterPro"/>
</dbReference>
<accession>A0A9D4JD75</accession>
<dbReference type="Gene3D" id="3.20.20.80">
    <property type="entry name" value="Glycosidases"/>
    <property type="match status" value="1"/>
</dbReference>
<evidence type="ECO:0000256" key="13">
    <source>
        <dbReference type="SAM" id="SignalP"/>
    </source>
</evidence>
<comment type="cofactor">
    <cofactor evidence="2">
        <name>Ca(2+)</name>
        <dbReference type="ChEBI" id="CHEBI:29108"/>
    </cofactor>
</comment>
<gene>
    <name evidence="16" type="ORF">DPMN_137013</name>
</gene>
<evidence type="ECO:0000256" key="5">
    <source>
        <dbReference type="ARBA" id="ARBA00012595"/>
    </source>
</evidence>
<keyword evidence="10" id="KW-0119">Carbohydrate metabolism</keyword>
<keyword evidence="9" id="KW-0868">Chloride</keyword>
<evidence type="ECO:0000256" key="1">
    <source>
        <dbReference type="ARBA" id="ARBA00000548"/>
    </source>
</evidence>
<evidence type="ECO:0000256" key="9">
    <source>
        <dbReference type="ARBA" id="ARBA00023214"/>
    </source>
</evidence>
<comment type="cofactor">
    <cofactor evidence="3">
        <name>chloride</name>
        <dbReference type="ChEBI" id="CHEBI:17996"/>
    </cofactor>
</comment>
<dbReference type="Gene3D" id="2.60.40.1180">
    <property type="entry name" value="Golgi alpha-mannosidase II"/>
    <property type="match status" value="1"/>
</dbReference>
<sequence length="577" mass="63328">MFPPWIFTIAYLIHGALAGPYSDPHCGAGRDTIVHLFEWKFSDIKAECERFLGPLGFCGVQVSPIAENAVVTDPYRPWYERYQPVSYNIITRSGNEQQFRDMVSTCNKAGVRIYVDVVFNHMTGSYTGHGTGGSSFDGGACRFPGVPYGPNDCNAGDNCHTGDGSIHNYGDPEEVRNCRLSSMADLRLGSDYVRDKIAGFLNHLIDFGVAGFRVDAAKHMWPGDLGAVFARLHNLRGDTFGSGKKPFVVQEVIDMGGEPIKMSEYFGTGRVTNFIYGVKLADVFLRHSNQAKWLSNFGEGWGMPSTNDVLVFLNNHDNQRGHGGGGGPITFRQPKEMKIATAFMLAHPYGFPRVMSSYDWPVNYQNGNDQNNWMGPPHNDDMGTKDVRINPDNTCGDGWVCEHRWRQVYNMVAFRNVVAGTPIQNWQALGDNQIAFSRGNKGFIAIVGDGSHMNSDLNTGLSSGDYCDVISGNYENGACTGKTVHVDGSGHAHFSINGQSDEPVVAIHIGAKLGSPKKPSRPTDSPVWKPSYARDGTLPATAARAPSYVRLVAGLILLKDQVELEGYVKVLRIEGMY</sequence>
<dbReference type="PRINTS" id="PR00110">
    <property type="entry name" value="ALPHAAMYLASE"/>
</dbReference>
<name>A0A9D4JD75_DREPO</name>